<dbReference type="InterPro" id="IPR029069">
    <property type="entry name" value="HotDog_dom_sf"/>
</dbReference>
<comment type="similarity">
    <text evidence="15">Belongs to the THEM4/THEM5 thioesterase family.</text>
</comment>
<dbReference type="EMBL" id="VMNW02000048">
    <property type="protein sequence ID" value="KAA9156542.1"/>
    <property type="molecule type" value="Genomic_DNA"/>
</dbReference>
<dbReference type="PANTHER" id="PTHR12418:SF19">
    <property type="entry name" value="ACYL-COENZYME A THIOESTERASE THEM4"/>
    <property type="match status" value="1"/>
</dbReference>
<evidence type="ECO:0000256" key="1">
    <source>
        <dbReference type="ARBA" id="ARBA00004170"/>
    </source>
</evidence>
<comment type="subcellular location">
    <subcellularLocation>
        <location evidence="3">Cell projection</location>
        <location evidence="3">Ruffle membrane</location>
    </subcellularLocation>
    <subcellularLocation>
        <location evidence="2">Cytoplasm</location>
    </subcellularLocation>
    <subcellularLocation>
        <location evidence="1">Membrane</location>
        <topology evidence="1">Peripheral membrane protein</topology>
    </subcellularLocation>
</comment>
<gene>
    <name evidence="25" type="ORF">FPZ12_027235</name>
</gene>
<dbReference type="InterPro" id="IPR006683">
    <property type="entry name" value="Thioestr_dom"/>
</dbReference>
<evidence type="ECO:0000256" key="3">
    <source>
        <dbReference type="ARBA" id="ARBA00004632"/>
    </source>
</evidence>
<evidence type="ECO:0000256" key="17">
    <source>
        <dbReference type="ARBA" id="ARBA00040123"/>
    </source>
</evidence>
<dbReference type="CDD" id="cd03443">
    <property type="entry name" value="PaaI_thioesterase"/>
    <property type="match status" value="1"/>
</dbReference>
<name>A0A5N0UVK6_9PSEU</name>
<comment type="catalytic activity">
    <reaction evidence="14">
        <text>(9Z)-octadecenoyl-CoA + H2O = (9Z)-octadecenoate + CoA + H(+)</text>
        <dbReference type="Rhea" id="RHEA:40139"/>
        <dbReference type="ChEBI" id="CHEBI:15377"/>
        <dbReference type="ChEBI" id="CHEBI:15378"/>
        <dbReference type="ChEBI" id="CHEBI:30823"/>
        <dbReference type="ChEBI" id="CHEBI:57287"/>
        <dbReference type="ChEBI" id="CHEBI:57387"/>
    </reaction>
    <physiologicalReaction direction="left-to-right" evidence="14">
        <dbReference type="Rhea" id="RHEA:40140"/>
    </physiologicalReaction>
</comment>
<evidence type="ECO:0000256" key="8">
    <source>
        <dbReference type="ARBA" id="ARBA00022832"/>
    </source>
</evidence>
<evidence type="ECO:0000256" key="12">
    <source>
        <dbReference type="ARBA" id="ARBA00023273"/>
    </source>
</evidence>
<evidence type="ECO:0000256" key="10">
    <source>
        <dbReference type="ARBA" id="ARBA00023098"/>
    </source>
</evidence>
<evidence type="ECO:0000256" key="4">
    <source>
        <dbReference type="ARBA" id="ARBA00022475"/>
    </source>
</evidence>
<comment type="caution">
    <text evidence="25">The sequence shown here is derived from an EMBL/GenBank/DDBJ whole genome shotgun (WGS) entry which is preliminary data.</text>
</comment>
<evidence type="ECO:0000256" key="9">
    <source>
        <dbReference type="ARBA" id="ARBA00022946"/>
    </source>
</evidence>
<feature type="domain" description="Thioesterase" evidence="24">
    <location>
        <begin position="111"/>
        <end position="183"/>
    </location>
</feature>
<reference evidence="25" key="1">
    <citation type="submission" date="2019-09" db="EMBL/GenBank/DDBJ databases">
        <authorList>
            <person name="Teo W.F.A."/>
            <person name="Duangmal K."/>
        </authorList>
    </citation>
    <scope>NUCLEOTIDE SEQUENCE [LARGE SCALE GENOMIC DNA]</scope>
    <source>
        <strain evidence="25">K81G1</strain>
    </source>
</reference>
<evidence type="ECO:0000256" key="19">
    <source>
        <dbReference type="ARBA" id="ARBA00047588"/>
    </source>
</evidence>
<evidence type="ECO:0000313" key="26">
    <source>
        <dbReference type="Proteomes" id="UP000319769"/>
    </source>
</evidence>
<protein>
    <recommendedName>
        <fullName evidence="17">Acyl-coenzyme A thioesterase THEM4</fullName>
        <ecNumber evidence="16">3.1.2.2</ecNumber>
    </recommendedName>
    <alternativeName>
        <fullName evidence="18">Thioesterase superfamily member 4</fullName>
    </alternativeName>
</protein>
<dbReference type="GO" id="GO:0016020">
    <property type="term" value="C:membrane"/>
    <property type="evidence" value="ECO:0007669"/>
    <property type="project" value="UniProtKB-SubCell"/>
</dbReference>
<keyword evidence="7" id="KW-0378">Hydrolase</keyword>
<keyword evidence="8" id="KW-0276">Fatty acid metabolism</keyword>
<keyword evidence="26" id="KW-1185">Reference proteome</keyword>
<dbReference type="SUPFAM" id="SSF54637">
    <property type="entry name" value="Thioesterase/thiol ester dehydrase-isomerase"/>
    <property type="match status" value="1"/>
</dbReference>
<comment type="catalytic activity">
    <reaction evidence="19">
        <text>octanoyl-CoA + H2O = octanoate + CoA + H(+)</text>
        <dbReference type="Rhea" id="RHEA:30143"/>
        <dbReference type="ChEBI" id="CHEBI:15377"/>
        <dbReference type="ChEBI" id="CHEBI:15378"/>
        <dbReference type="ChEBI" id="CHEBI:25646"/>
        <dbReference type="ChEBI" id="CHEBI:57287"/>
        <dbReference type="ChEBI" id="CHEBI:57386"/>
    </reaction>
    <physiologicalReaction direction="left-to-right" evidence="19">
        <dbReference type="Rhea" id="RHEA:30144"/>
    </physiologicalReaction>
</comment>
<organism evidence="25 26">
    <name type="scientific">Amycolatopsis acidicola</name>
    <dbReference type="NCBI Taxonomy" id="2596893"/>
    <lineage>
        <taxon>Bacteria</taxon>
        <taxon>Bacillati</taxon>
        <taxon>Actinomycetota</taxon>
        <taxon>Actinomycetes</taxon>
        <taxon>Pseudonocardiales</taxon>
        <taxon>Pseudonocardiaceae</taxon>
        <taxon>Amycolatopsis</taxon>
    </lineage>
</organism>
<evidence type="ECO:0000259" key="24">
    <source>
        <dbReference type="Pfam" id="PF03061"/>
    </source>
</evidence>
<dbReference type="AlphaFoldDB" id="A0A5N0UVK6"/>
<proteinExistence type="inferred from homology"/>
<evidence type="ECO:0000256" key="23">
    <source>
        <dbReference type="ARBA" id="ARBA00048180"/>
    </source>
</evidence>
<evidence type="ECO:0000256" key="11">
    <source>
        <dbReference type="ARBA" id="ARBA00023136"/>
    </source>
</evidence>
<dbReference type="Gene3D" id="3.10.129.10">
    <property type="entry name" value="Hotdog Thioesterase"/>
    <property type="match status" value="1"/>
</dbReference>
<dbReference type="EC" id="3.1.2.2" evidence="16"/>
<evidence type="ECO:0000256" key="22">
    <source>
        <dbReference type="ARBA" id="ARBA00048074"/>
    </source>
</evidence>
<evidence type="ECO:0000256" key="5">
    <source>
        <dbReference type="ARBA" id="ARBA00022490"/>
    </source>
</evidence>
<dbReference type="OrthoDB" id="5242242at2"/>
<keyword evidence="10" id="KW-0443">Lipid metabolism</keyword>
<keyword evidence="4" id="KW-1003">Cell membrane</keyword>
<dbReference type="Pfam" id="PF03061">
    <property type="entry name" value="4HBT"/>
    <property type="match status" value="1"/>
</dbReference>
<comment type="catalytic activity">
    <reaction evidence="13">
        <text>(5Z,8Z,11Z,14Z)-eicosatetraenoyl-CoA + H2O = (5Z,8Z,11Z,14Z)-eicosatetraenoate + CoA + H(+)</text>
        <dbReference type="Rhea" id="RHEA:40151"/>
        <dbReference type="ChEBI" id="CHEBI:15377"/>
        <dbReference type="ChEBI" id="CHEBI:15378"/>
        <dbReference type="ChEBI" id="CHEBI:32395"/>
        <dbReference type="ChEBI" id="CHEBI:57287"/>
        <dbReference type="ChEBI" id="CHEBI:57368"/>
    </reaction>
    <physiologicalReaction direction="left-to-right" evidence="13">
        <dbReference type="Rhea" id="RHEA:40152"/>
    </physiologicalReaction>
</comment>
<evidence type="ECO:0000256" key="18">
    <source>
        <dbReference type="ARBA" id="ARBA00043210"/>
    </source>
</evidence>
<evidence type="ECO:0000256" key="16">
    <source>
        <dbReference type="ARBA" id="ARBA00038848"/>
    </source>
</evidence>
<evidence type="ECO:0000313" key="25">
    <source>
        <dbReference type="EMBL" id="KAA9156542.1"/>
    </source>
</evidence>
<dbReference type="GO" id="GO:0006631">
    <property type="term" value="P:fatty acid metabolic process"/>
    <property type="evidence" value="ECO:0007669"/>
    <property type="project" value="UniProtKB-KW"/>
</dbReference>
<comment type="catalytic activity">
    <reaction evidence="21">
        <text>decanoyl-CoA + H2O = decanoate + CoA + H(+)</text>
        <dbReference type="Rhea" id="RHEA:40059"/>
        <dbReference type="ChEBI" id="CHEBI:15377"/>
        <dbReference type="ChEBI" id="CHEBI:15378"/>
        <dbReference type="ChEBI" id="CHEBI:27689"/>
        <dbReference type="ChEBI" id="CHEBI:57287"/>
        <dbReference type="ChEBI" id="CHEBI:61430"/>
    </reaction>
    <physiologicalReaction direction="left-to-right" evidence="21">
        <dbReference type="Rhea" id="RHEA:40060"/>
    </physiologicalReaction>
</comment>
<comment type="catalytic activity">
    <reaction evidence="20">
        <text>hexadecanoyl-CoA + H2O = hexadecanoate + CoA + H(+)</text>
        <dbReference type="Rhea" id="RHEA:16645"/>
        <dbReference type="ChEBI" id="CHEBI:7896"/>
        <dbReference type="ChEBI" id="CHEBI:15377"/>
        <dbReference type="ChEBI" id="CHEBI:15378"/>
        <dbReference type="ChEBI" id="CHEBI:57287"/>
        <dbReference type="ChEBI" id="CHEBI:57379"/>
        <dbReference type="EC" id="3.1.2.2"/>
    </reaction>
    <physiologicalReaction direction="left-to-right" evidence="20">
        <dbReference type="Rhea" id="RHEA:16646"/>
    </physiologicalReaction>
</comment>
<evidence type="ECO:0000256" key="20">
    <source>
        <dbReference type="ARBA" id="ARBA00047734"/>
    </source>
</evidence>
<comment type="catalytic activity">
    <reaction evidence="22">
        <text>dodecanoyl-CoA + H2O = dodecanoate + CoA + H(+)</text>
        <dbReference type="Rhea" id="RHEA:30135"/>
        <dbReference type="ChEBI" id="CHEBI:15377"/>
        <dbReference type="ChEBI" id="CHEBI:15378"/>
        <dbReference type="ChEBI" id="CHEBI:18262"/>
        <dbReference type="ChEBI" id="CHEBI:57287"/>
        <dbReference type="ChEBI" id="CHEBI:57375"/>
    </reaction>
    <physiologicalReaction direction="left-to-right" evidence="22">
        <dbReference type="Rhea" id="RHEA:30136"/>
    </physiologicalReaction>
</comment>
<keyword evidence="6" id="KW-0053">Apoptosis</keyword>
<evidence type="ECO:0000256" key="2">
    <source>
        <dbReference type="ARBA" id="ARBA00004496"/>
    </source>
</evidence>
<accession>A0A5N0UVK6</accession>
<dbReference type="GO" id="GO:0005737">
    <property type="term" value="C:cytoplasm"/>
    <property type="evidence" value="ECO:0007669"/>
    <property type="project" value="UniProtKB-SubCell"/>
</dbReference>
<keyword evidence="11" id="KW-0472">Membrane</keyword>
<dbReference type="PANTHER" id="PTHR12418">
    <property type="entry name" value="ACYL-COENZYME A THIOESTERASE THEM4"/>
    <property type="match status" value="1"/>
</dbReference>
<dbReference type="InterPro" id="IPR052365">
    <property type="entry name" value="THEM4/THEM5_acyl-CoA_thioest"/>
</dbReference>
<evidence type="ECO:0000256" key="21">
    <source>
        <dbReference type="ARBA" id="ARBA00047969"/>
    </source>
</evidence>
<evidence type="ECO:0000256" key="6">
    <source>
        <dbReference type="ARBA" id="ARBA00022703"/>
    </source>
</evidence>
<keyword evidence="9" id="KW-0809">Transit peptide</keyword>
<evidence type="ECO:0000256" key="13">
    <source>
        <dbReference type="ARBA" id="ARBA00035852"/>
    </source>
</evidence>
<evidence type="ECO:0000256" key="7">
    <source>
        <dbReference type="ARBA" id="ARBA00022801"/>
    </source>
</evidence>
<dbReference type="Proteomes" id="UP000319769">
    <property type="component" value="Unassembled WGS sequence"/>
</dbReference>
<comment type="catalytic activity">
    <reaction evidence="23">
        <text>tetradecanoyl-CoA + H2O = tetradecanoate + CoA + H(+)</text>
        <dbReference type="Rhea" id="RHEA:40119"/>
        <dbReference type="ChEBI" id="CHEBI:15377"/>
        <dbReference type="ChEBI" id="CHEBI:15378"/>
        <dbReference type="ChEBI" id="CHEBI:30807"/>
        <dbReference type="ChEBI" id="CHEBI:57287"/>
        <dbReference type="ChEBI" id="CHEBI:57385"/>
    </reaction>
    <physiologicalReaction direction="left-to-right" evidence="23">
        <dbReference type="Rhea" id="RHEA:40120"/>
    </physiologicalReaction>
</comment>
<keyword evidence="5" id="KW-0963">Cytoplasm</keyword>
<sequence length="203" mass="20782">MASTGPMAEDRAVLAGKIRELIDALVLADAGTADLAGAAEQVEKATAALRPHGRDSPLLVTQLADGMWLSINNPVEGPGNPLAPPVRWTYLGEDAVRARVDFAAAHEGPPGRVHGGWAAAVLDHVVGRAVAAAGFPSMTASLTLDYHAGTPYGVPVDAEGSLVRREGRKVHATGRLLADGQATVTATAILVTFDTSGITPAVG</sequence>
<dbReference type="GO" id="GO:0016787">
    <property type="term" value="F:hydrolase activity"/>
    <property type="evidence" value="ECO:0007669"/>
    <property type="project" value="UniProtKB-KW"/>
</dbReference>
<evidence type="ECO:0000256" key="15">
    <source>
        <dbReference type="ARBA" id="ARBA00038456"/>
    </source>
</evidence>
<keyword evidence="12" id="KW-0966">Cell projection</keyword>
<evidence type="ECO:0000256" key="14">
    <source>
        <dbReference type="ARBA" id="ARBA00037002"/>
    </source>
</evidence>